<evidence type="ECO:0008006" key="3">
    <source>
        <dbReference type="Google" id="ProtNLM"/>
    </source>
</evidence>
<keyword evidence="2" id="KW-1185">Reference proteome</keyword>
<gene>
    <name evidence="1" type="ORF">P7K49_038402</name>
</gene>
<dbReference type="EMBL" id="JASSZA010000023">
    <property type="protein sequence ID" value="KAK2083166.1"/>
    <property type="molecule type" value="Genomic_DNA"/>
</dbReference>
<comment type="caution">
    <text evidence="1">The sequence shown here is derived from an EMBL/GenBank/DDBJ whole genome shotgun (WGS) entry which is preliminary data.</text>
</comment>
<reference evidence="1 2" key="1">
    <citation type="submission" date="2023-05" db="EMBL/GenBank/DDBJ databases">
        <title>B98-5 Cell Line De Novo Hybrid Assembly: An Optical Mapping Approach.</title>
        <authorList>
            <person name="Kananen K."/>
            <person name="Auerbach J.A."/>
            <person name="Kautto E."/>
            <person name="Blachly J.S."/>
        </authorList>
    </citation>
    <scope>NUCLEOTIDE SEQUENCE [LARGE SCALE GENOMIC DNA]</scope>
    <source>
        <strain evidence="1">B95-8</strain>
        <tissue evidence="1">Cell line</tissue>
    </source>
</reference>
<protein>
    <recommendedName>
        <fullName evidence="3">SAP domain-containing protein</fullName>
    </recommendedName>
</protein>
<proteinExistence type="predicted"/>
<organism evidence="1 2">
    <name type="scientific">Saguinus oedipus</name>
    <name type="common">Cotton-top tamarin</name>
    <name type="synonym">Oedipomidas oedipus</name>
    <dbReference type="NCBI Taxonomy" id="9490"/>
    <lineage>
        <taxon>Eukaryota</taxon>
        <taxon>Metazoa</taxon>
        <taxon>Chordata</taxon>
        <taxon>Craniata</taxon>
        <taxon>Vertebrata</taxon>
        <taxon>Euteleostomi</taxon>
        <taxon>Mammalia</taxon>
        <taxon>Eutheria</taxon>
        <taxon>Euarchontoglires</taxon>
        <taxon>Primates</taxon>
        <taxon>Haplorrhini</taxon>
        <taxon>Platyrrhini</taxon>
        <taxon>Cebidae</taxon>
        <taxon>Callitrichinae</taxon>
        <taxon>Saguinus</taxon>
    </lineage>
</organism>
<evidence type="ECO:0000313" key="2">
    <source>
        <dbReference type="Proteomes" id="UP001266305"/>
    </source>
</evidence>
<evidence type="ECO:0000313" key="1">
    <source>
        <dbReference type="EMBL" id="KAK2083166.1"/>
    </source>
</evidence>
<sequence length="57" mass="6652">MLILKTVREGNLSQMEELRKLCGHYNLQIQEGKLNLLQKLVKEKEGLQKMQVLVQTD</sequence>
<name>A0ABQ9TEL6_SAGOE</name>
<feature type="non-terminal residue" evidence="1">
    <location>
        <position position="57"/>
    </location>
</feature>
<dbReference type="Proteomes" id="UP001266305">
    <property type="component" value="Unassembled WGS sequence"/>
</dbReference>
<accession>A0ABQ9TEL6</accession>